<keyword evidence="4" id="KW-0804">Transcription</keyword>
<feature type="domain" description="Response regulatory" evidence="7">
    <location>
        <begin position="5"/>
        <end position="122"/>
    </location>
</feature>
<dbReference type="InterPro" id="IPR058245">
    <property type="entry name" value="NreC/VraR/RcsB-like_REC"/>
</dbReference>
<feature type="modified residue" description="4-aspartylphosphate" evidence="5">
    <location>
        <position position="56"/>
    </location>
</feature>
<dbReference type="InterPro" id="IPR011006">
    <property type="entry name" value="CheY-like_superfamily"/>
</dbReference>
<keyword evidence="1 5" id="KW-0597">Phosphoprotein</keyword>
<dbReference type="InterPro" id="IPR039420">
    <property type="entry name" value="WalR-like"/>
</dbReference>
<dbReference type="Gene3D" id="3.40.50.2300">
    <property type="match status" value="1"/>
</dbReference>
<dbReference type="EMBL" id="BAABKN010000014">
    <property type="protein sequence ID" value="GAA4739475.1"/>
    <property type="molecule type" value="Genomic_DNA"/>
</dbReference>
<gene>
    <name evidence="8" type="ORF">GCM10023350_24870</name>
</gene>
<dbReference type="PROSITE" id="PS50043">
    <property type="entry name" value="HTH_LUXR_2"/>
    <property type="match status" value="1"/>
</dbReference>
<keyword evidence="3" id="KW-0238">DNA-binding</keyword>
<dbReference type="SUPFAM" id="SSF52172">
    <property type="entry name" value="CheY-like"/>
    <property type="match status" value="1"/>
</dbReference>
<dbReference type="Pfam" id="PF00196">
    <property type="entry name" value="GerE"/>
    <property type="match status" value="1"/>
</dbReference>
<dbReference type="PANTHER" id="PTHR43214">
    <property type="entry name" value="TWO-COMPONENT RESPONSE REGULATOR"/>
    <property type="match status" value="1"/>
</dbReference>
<organism evidence="8 9">
    <name type="scientific">Nocardioides endophyticus</name>
    <dbReference type="NCBI Taxonomy" id="1353775"/>
    <lineage>
        <taxon>Bacteria</taxon>
        <taxon>Bacillati</taxon>
        <taxon>Actinomycetota</taxon>
        <taxon>Actinomycetes</taxon>
        <taxon>Propionibacteriales</taxon>
        <taxon>Nocardioidaceae</taxon>
        <taxon>Nocardioides</taxon>
    </lineage>
</organism>
<dbReference type="RefSeq" id="WP_345527093.1">
    <property type="nucleotide sequence ID" value="NZ_BAABKN010000014.1"/>
</dbReference>
<reference evidence="9" key="1">
    <citation type="journal article" date="2019" name="Int. J. Syst. Evol. Microbiol.">
        <title>The Global Catalogue of Microorganisms (GCM) 10K type strain sequencing project: providing services to taxonomists for standard genome sequencing and annotation.</title>
        <authorList>
            <consortium name="The Broad Institute Genomics Platform"/>
            <consortium name="The Broad Institute Genome Sequencing Center for Infectious Disease"/>
            <person name="Wu L."/>
            <person name="Ma J."/>
        </authorList>
    </citation>
    <scope>NUCLEOTIDE SEQUENCE [LARGE SCALE GENOMIC DNA]</scope>
    <source>
        <strain evidence="9">JCM 18532</strain>
    </source>
</reference>
<proteinExistence type="predicted"/>
<dbReference type="PANTHER" id="PTHR43214:SF24">
    <property type="entry name" value="TRANSCRIPTIONAL REGULATORY PROTEIN NARL-RELATED"/>
    <property type="match status" value="1"/>
</dbReference>
<dbReference type="Pfam" id="PF00072">
    <property type="entry name" value="Response_reg"/>
    <property type="match status" value="1"/>
</dbReference>
<evidence type="ECO:0000256" key="5">
    <source>
        <dbReference type="PROSITE-ProRule" id="PRU00169"/>
    </source>
</evidence>
<evidence type="ECO:0000313" key="8">
    <source>
        <dbReference type="EMBL" id="GAA4739475.1"/>
    </source>
</evidence>
<name>A0ABP8YY20_9ACTN</name>
<feature type="domain" description="HTH luxR-type" evidence="6">
    <location>
        <begin position="153"/>
        <end position="218"/>
    </location>
</feature>
<dbReference type="PROSITE" id="PS50110">
    <property type="entry name" value="RESPONSE_REGULATORY"/>
    <property type="match status" value="1"/>
</dbReference>
<evidence type="ECO:0000256" key="4">
    <source>
        <dbReference type="ARBA" id="ARBA00023163"/>
    </source>
</evidence>
<dbReference type="PROSITE" id="PS00622">
    <property type="entry name" value="HTH_LUXR_1"/>
    <property type="match status" value="1"/>
</dbReference>
<evidence type="ECO:0000256" key="3">
    <source>
        <dbReference type="ARBA" id="ARBA00023125"/>
    </source>
</evidence>
<evidence type="ECO:0000259" key="6">
    <source>
        <dbReference type="PROSITE" id="PS50043"/>
    </source>
</evidence>
<dbReference type="PRINTS" id="PR00038">
    <property type="entry name" value="HTHLUXR"/>
</dbReference>
<dbReference type="InterPro" id="IPR016032">
    <property type="entry name" value="Sig_transdc_resp-reg_C-effctor"/>
</dbReference>
<evidence type="ECO:0000256" key="1">
    <source>
        <dbReference type="ARBA" id="ARBA00022553"/>
    </source>
</evidence>
<dbReference type="SUPFAM" id="SSF46894">
    <property type="entry name" value="C-terminal effector domain of the bipartite response regulators"/>
    <property type="match status" value="1"/>
</dbReference>
<dbReference type="CDD" id="cd06170">
    <property type="entry name" value="LuxR_C_like"/>
    <property type="match status" value="1"/>
</dbReference>
<keyword evidence="9" id="KW-1185">Reference proteome</keyword>
<dbReference type="InterPro" id="IPR001789">
    <property type="entry name" value="Sig_transdc_resp-reg_receiver"/>
</dbReference>
<keyword evidence="2" id="KW-0805">Transcription regulation</keyword>
<evidence type="ECO:0000313" key="9">
    <source>
        <dbReference type="Proteomes" id="UP001499882"/>
    </source>
</evidence>
<dbReference type="InterPro" id="IPR000792">
    <property type="entry name" value="Tscrpt_reg_LuxR_C"/>
</dbReference>
<evidence type="ECO:0000259" key="7">
    <source>
        <dbReference type="PROSITE" id="PS50110"/>
    </source>
</evidence>
<dbReference type="Proteomes" id="UP001499882">
    <property type="component" value="Unassembled WGS sequence"/>
</dbReference>
<dbReference type="SMART" id="SM00448">
    <property type="entry name" value="REC"/>
    <property type="match status" value="1"/>
</dbReference>
<comment type="caution">
    <text evidence="8">The sequence shown here is derived from an EMBL/GenBank/DDBJ whole genome shotgun (WGS) entry which is preliminary data.</text>
</comment>
<dbReference type="CDD" id="cd17535">
    <property type="entry name" value="REC_NarL-like"/>
    <property type="match status" value="1"/>
</dbReference>
<protein>
    <submittedName>
        <fullName evidence="8">Response regulator transcription factor</fullName>
    </submittedName>
</protein>
<sequence>MSRVRVLLVDDQQLIRLGLRGILEADERLTVVGEAGDGREALRLCASLEPHVVLMDLRMPIMNGVEATQEIHEKHGSSVQVVVLTTFETDTNVLAALKAGAAGFISKGAAPDALVCAVLDVASGQAALSQGAMQSVLGHLRATPATAEPPRELLDRLTSLTTREREVVIAVASGLSNDEIGVQMFISPFTVKTHLNRAMSKLGLSDRAQVVVAVRDAGLL</sequence>
<accession>A0ABP8YY20</accession>
<dbReference type="SMART" id="SM00421">
    <property type="entry name" value="HTH_LUXR"/>
    <property type="match status" value="1"/>
</dbReference>
<evidence type="ECO:0000256" key="2">
    <source>
        <dbReference type="ARBA" id="ARBA00023015"/>
    </source>
</evidence>